<accession>A0A0E9WKB8</accession>
<organism evidence="1">
    <name type="scientific">Anguilla anguilla</name>
    <name type="common">European freshwater eel</name>
    <name type="synonym">Muraena anguilla</name>
    <dbReference type="NCBI Taxonomy" id="7936"/>
    <lineage>
        <taxon>Eukaryota</taxon>
        <taxon>Metazoa</taxon>
        <taxon>Chordata</taxon>
        <taxon>Craniata</taxon>
        <taxon>Vertebrata</taxon>
        <taxon>Euteleostomi</taxon>
        <taxon>Actinopterygii</taxon>
        <taxon>Neopterygii</taxon>
        <taxon>Teleostei</taxon>
        <taxon>Anguilliformes</taxon>
        <taxon>Anguillidae</taxon>
        <taxon>Anguilla</taxon>
    </lineage>
</organism>
<proteinExistence type="predicted"/>
<evidence type="ECO:0000313" key="1">
    <source>
        <dbReference type="EMBL" id="JAH89928.1"/>
    </source>
</evidence>
<protein>
    <submittedName>
        <fullName evidence="1">Uncharacterized protein</fullName>
    </submittedName>
</protein>
<dbReference type="EMBL" id="GBXM01018649">
    <property type="protein sequence ID" value="JAH89928.1"/>
    <property type="molecule type" value="Transcribed_RNA"/>
</dbReference>
<reference evidence="1" key="2">
    <citation type="journal article" date="2015" name="Fish Shellfish Immunol.">
        <title>Early steps in the European eel (Anguilla anguilla)-Vibrio vulnificus interaction in the gills: Role of the RtxA13 toxin.</title>
        <authorList>
            <person name="Callol A."/>
            <person name="Pajuelo D."/>
            <person name="Ebbesson L."/>
            <person name="Teles M."/>
            <person name="MacKenzie S."/>
            <person name="Amaro C."/>
        </authorList>
    </citation>
    <scope>NUCLEOTIDE SEQUENCE</scope>
</reference>
<sequence>MNRDNNHRLIVAVHSDIQTFYLTLHYCRERNNH</sequence>
<name>A0A0E9WKB8_ANGAN</name>
<dbReference type="AlphaFoldDB" id="A0A0E9WKB8"/>
<reference evidence="1" key="1">
    <citation type="submission" date="2014-11" db="EMBL/GenBank/DDBJ databases">
        <authorList>
            <person name="Amaro Gonzalez C."/>
        </authorList>
    </citation>
    <scope>NUCLEOTIDE SEQUENCE</scope>
</reference>